<proteinExistence type="predicted"/>
<name>A0ACB7VQ81_DIOAL</name>
<dbReference type="EMBL" id="CM037017">
    <property type="protein sequence ID" value="KAH7676783.1"/>
    <property type="molecule type" value="Genomic_DNA"/>
</dbReference>
<comment type="caution">
    <text evidence="1">The sequence shown here is derived from an EMBL/GenBank/DDBJ whole genome shotgun (WGS) entry which is preliminary data.</text>
</comment>
<evidence type="ECO:0000313" key="2">
    <source>
        <dbReference type="Proteomes" id="UP000827976"/>
    </source>
</evidence>
<evidence type="ECO:0000313" key="1">
    <source>
        <dbReference type="EMBL" id="KAH7676783.1"/>
    </source>
</evidence>
<reference evidence="2" key="1">
    <citation type="journal article" date="2022" name="Nat. Commun.">
        <title>Chromosome evolution and the genetic basis of agronomically important traits in greater yam.</title>
        <authorList>
            <person name="Bredeson J.V."/>
            <person name="Lyons J.B."/>
            <person name="Oniyinde I.O."/>
            <person name="Okereke N.R."/>
            <person name="Kolade O."/>
            <person name="Nnabue I."/>
            <person name="Nwadili C.O."/>
            <person name="Hribova E."/>
            <person name="Parker M."/>
            <person name="Nwogha J."/>
            <person name="Shu S."/>
            <person name="Carlson J."/>
            <person name="Kariba R."/>
            <person name="Muthemba S."/>
            <person name="Knop K."/>
            <person name="Barton G.J."/>
            <person name="Sherwood A.V."/>
            <person name="Lopez-Montes A."/>
            <person name="Asiedu R."/>
            <person name="Jamnadass R."/>
            <person name="Muchugi A."/>
            <person name="Goodstein D."/>
            <person name="Egesi C.N."/>
            <person name="Featherston J."/>
            <person name="Asfaw A."/>
            <person name="Simpson G.G."/>
            <person name="Dolezel J."/>
            <person name="Hendre P.S."/>
            <person name="Van Deynze A."/>
            <person name="Kumar P.L."/>
            <person name="Obidiegwu J.E."/>
            <person name="Bhattacharjee R."/>
            <person name="Rokhsar D.S."/>
        </authorList>
    </citation>
    <scope>NUCLEOTIDE SEQUENCE [LARGE SCALE GENOMIC DNA]</scope>
    <source>
        <strain evidence="2">cv. TDa95/00328</strain>
    </source>
</reference>
<gene>
    <name evidence="1" type="ORF">IHE45_07G039500</name>
</gene>
<dbReference type="Proteomes" id="UP000827976">
    <property type="component" value="Chromosome 7"/>
</dbReference>
<organism evidence="1 2">
    <name type="scientific">Dioscorea alata</name>
    <name type="common">Purple yam</name>
    <dbReference type="NCBI Taxonomy" id="55571"/>
    <lineage>
        <taxon>Eukaryota</taxon>
        <taxon>Viridiplantae</taxon>
        <taxon>Streptophyta</taxon>
        <taxon>Embryophyta</taxon>
        <taxon>Tracheophyta</taxon>
        <taxon>Spermatophyta</taxon>
        <taxon>Magnoliopsida</taxon>
        <taxon>Liliopsida</taxon>
        <taxon>Dioscoreales</taxon>
        <taxon>Dioscoreaceae</taxon>
        <taxon>Dioscorea</taxon>
    </lineage>
</organism>
<keyword evidence="2" id="KW-1185">Reference proteome</keyword>
<sequence>MRERYMGVMRVLIQVLFLLTVINGKTTSASASVSISSSNSQEEEGLKGHFIFGDSHVDSGNNNYLVSTSKANLPPNGIDFKASGGWPTGRFTNGRTFTDIIGEELGQPNYAPPFLAPSTIGEKILNGVNYASGAGGILNHTGSLFVNRLGMDIQIDYFNTTRKQLDELLGKARAKEYMTKKTMLSIVIGSNDILNNYLLPGISTAQMILQPPDQFLQQLISHFRAQLMRLYSLDARKFVVTNIGPLGCIPYQRTLNQMSESECVSLPNDLAMQYNALLKNLLEELNYDLPQAKFLYANLYDVLMELIKNHQQYGFDTASVACCGIGGKYAGFIPCGPTSPMCWDHSKYIFWDPYHPTEATNLIISQNFLDGQLHHISPSNIRQLINNFS</sequence>
<keyword evidence="1" id="KW-0378">Hydrolase</keyword>
<dbReference type="EC" id="3.1.1.3" evidence="1"/>
<protein>
    <submittedName>
        <fullName evidence="1">GDSL lipase/esterase protein</fullName>
        <ecNumber evidence="1">3.1.1.3</ecNumber>
    </submittedName>
</protein>
<accession>A0ACB7VQ81</accession>